<organism evidence="7 8">
    <name type="scientific">Thalassiosira pseudonana</name>
    <name type="common">Marine diatom</name>
    <name type="synonym">Cyclotella nana</name>
    <dbReference type="NCBI Taxonomy" id="35128"/>
    <lineage>
        <taxon>Eukaryota</taxon>
        <taxon>Sar</taxon>
        <taxon>Stramenopiles</taxon>
        <taxon>Ochrophyta</taxon>
        <taxon>Bacillariophyta</taxon>
        <taxon>Coscinodiscophyceae</taxon>
        <taxon>Thalassiosirophycidae</taxon>
        <taxon>Thalassiosirales</taxon>
        <taxon>Thalassiosiraceae</taxon>
        <taxon>Thalassiosira</taxon>
    </lineage>
</organism>
<dbReference type="PANTHER" id="PTHR11802:SF3">
    <property type="entry name" value="RETINOID-INDUCIBLE SERINE CARBOXYPEPTIDASE"/>
    <property type="match status" value="1"/>
</dbReference>
<gene>
    <name evidence="7" type="ORF">THAPSDRAFT_261024</name>
</gene>
<dbReference type="Pfam" id="PF00450">
    <property type="entry name" value="Peptidase_S10"/>
    <property type="match status" value="1"/>
</dbReference>
<keyword evidence="5 7" id="KW-0378">Hydrolase</keyword>
<feature type="non-terminal residue" evidence="7">
    <location>
        <position position="413"/>
    </location>
</feature>
<dbReference type="PANTHER" id="PTHR11802">
    <property type="entry name" value="SERINE PROTEASE FAMILY S10 SERINE CARBOXYPEPTIDASE"/>
    <property type="match status" value="1"/>
</dbReference>
<sequence length="413" mass="46604">WAGHLPAEGNGSDKKLFYWLFEPSNKSSSDEIPLILWINGGPGCSSMDGLWLENGPLRLKVEGTSWKIDVNPYSWHNAPAWLLYVDQPVGTGLSFTRNGNYCKNDFEVDRDFHYFLEEFFFPNTPTGDESAEWMMKRPLYFSGESHAGHYIPSMMDFILKRNDGNGAAIGNGWVDPYHQYAAADAAYGYGIIGMSQRASLEDKERSCQSQLKSGKYDSNVCFALLDDIVDQSFGKNGHTVVSQYDSRLWEQKGSARSFPLGHKDVETYLGGARSQTQIPLVVNYKEVLHAIHAEESIDAGQTYAECTDPPYYALAHQDGLGPHMLFFNGINDLICNHVGNEKVLDALPWNRNNEYMMQARHAWDSENNYVHGRPDGYIKQYENLSFLKVLESGHMVPMDQPSVALAMMKTLVY</sequence>
<dbReference type="EMBL" id="CM000638">
    <property type="protein sequence ID" value="EED95935.1"/>
    <property type="molecule type" value="Genomic_DNA"/>
</dbReference>
<dbReference type="RefSeq" id="XP_002286294.1">
    <property type="nucleotide sequence ID" value="XM_002286258.1"/>
</dbReference>
<dbReference type="InterPro" id="IPR029058">
    <property type="entry name" value="AB_hydrolase_fold"/>
</dbReference>
<dbReference type="MEROPS" id="S10.A68"/>
<accession>B8BRC2</accession>
<feature type="non-terminal residue" evidence="7">
    <location>
        <position position="1"/>
    </location>
</feature>
<dbReference type="STRING" id="35128.B8BRC2"/>
<protein>
    <submittedName>
        <fullName evidence="7">Serine carboxypeptidase</fullName>
        <ecNumber evidence="7">3.4.16.-</ecNumber>
    </submittedName>
</protein>
<evidence type="ECO:0000256" key="4">
    <source>
        <dbReference type="ARBA" id="ARBA00022729"/>
    </source>
</evidence>
<keyword evidence="4" id="KW-0732">Signal</keyword>
<evidence type="ECO:0000256" key="6">
    <source>
        <dbReference type="ARBA" id="ARBA00023180"/>
    </source>
</evidence>
<dbReference type="EC" id="3.4.16.-" evidence="7"/>
<keyword evidence="6" id="KW-0325">Glycoprotein</keyword>
<evidence type="ECO:0000256" key="2">
    <source>
        <dbReference type="ARBA" id="ARBA00022645"/>
    </source>
</evidence>
<proteinExistence type="inferred from homology"/>
<evidence type="ECO:0000313" key="8">
    <source>
        <dbReference type="Proteomes" id="UP000001449"/>
    </source>
</evidence>
<dbReference type="KEGG" id="tps:THAPSDRAFT_261024"/>
<keyword evidence="3" id="KW-0645">Protease</keyword>
<dbReference type="eggNOG" id="KOG1282">
    <property type="taxonomic scope" value="Eukaryota"/>
</dbReference>
<dbReference type="GO" id="GO:0006508">
    <property type="term" value="P:proteolysis"/>
    <property type="evidence" value="ECO:0007669"/>
    <property type="project" value="UniProtKB-KW"/>
</dbReference>
<reference evidence="7 8" key="1">
    <citation type="journal article" date="2004" name="Science">
        <title>The genome of the diatom Thalassiosira pseudonana: ecology, evolution, and metabolism.</title>
        <authorList>
            <person name="Armbrust E.V."/>
            <person name="Berges J.A."/>
            <person name="Bowler C."/>
            <person name="Green B.R."/>
            <person name="Martinez D."/>
            <person name="Putnam N.H."/>
            <person name="Zhou S."/>
            <person name="Allen A.E."/>
            <person name="Apt K.E."/>
            <person name="Bechner M."/>
            <person name="Brzezinski M.A."/>
            <person name="Chaal B.K."/>
            <person name="Chiovitti A."/>
            <person name="Davis A.K."/>
            <person name="Demarest M.S."/>
            <person name="Detter J.C."/>
            <person name="Glavina T."/>
            <person name="Goodstein D."/>
            <person name="Hadi M.Z."/>
            <person name="Hellsten U."/>
            <person name="Hildebrand M."/>
            <person name="Jenkins B.D."/>
            <person name="Jurka J."/>
            <person name="Kapitonov V.V."/>
            <person name="Kroger N."/>
            <person name="Lau W.W."/>
            <person name="Lane T.W."/>
            <person name="Larimer F.W."/>
            <person name="Lippmeier J.C."/>
            <person name="Lucas S."/>
            <person name="Medina M."/>
            <person name="Montsant A."/>
            <person name="Obornik M."/>
            <person name="Parker M.S."/>
            <person name="Palenik B."/>
            <person name="Pazour G.J."/>
            <person name="Richardson P.M."/>
            <person name="Rynearson T.A."/>
            <person name="Saito M.A."/>
            <person name="Schwartz D.C."/>
            <person name="Thamatrakoln K."/>
            <person name="Valentin K."/>
            <person name="Vardi A."/>
            <person name="Wilkerson F.P."/>
            <person name="Rokhsar D.S."/>
        </authorList>
    </citation>
    <scope>NUCLEOTIDE SEQUENCE [LARGE SCALE GENOMIC DNA]</scope>
    <source>
        <strain evidence="7 8">CCMP1335</strain>
    </source>
</reference>
<dbReference type="GeneID" id="7443134"/>
<dbReference type="SUPFAM" id="SSF53474">
    <property type="entry name" value="alpha/beta-Hydrolases"/>
    <property type="match status" value="1"/>
</dbReference>
<dbReference type="PRINTS" id="PR00724">
    <property type="entry name" value="CRBOXYPTASEC"/>
</dbReference>
<evidence type="ECO:0000256" key="5">
    <source>
        <dbReference type="ARBA" id="ARBA00022801"/>
    </source>
</evidence>
<reference evidence="7 8" key="2">
    <citation type="journal article" date="2008" name="Nature">
        <title>The Phaeodactylum genome reveals the evolutionary history of diatom genomes.</title>
        <authorList>
            <person name="Bowler C."/>
            <person name="Allen A.E."/>
            <person name="Badger J.H."/>
            <person name="Grimwood J."/>
            <person name="Jabbari K."/>
            <person name="Kuo A."/>
            <person name="Maheswari U."/>
            <person name="Martens C."/>
            <person name="Maumus F."/>
            <person name="Otillar R.P."/>
            <person name="Rayko E."/>
            <person name="Salamov A."/>
            <person name="Vandepoele K."/>
            <person name="Beszteri B."/>
            <person name="Gruber A."/>
            <person name="Heijde M."/>
            <person name="Katinka M."/>
            <person name="Mock T."/>
            <person name="Valentin K."/>
            <person name="Verret F."/>
            <person name="Berges J.A."/>
            <person name="Brownlee C."/>
            <person name="Cadoret J.P."/>
            <person name="Chiovitti A."/>
            <person name="Choi C.J."/>
            <person name="Coesel S."/>
            <person name="De Martino A."/>
            <person name="Detter J.C."/>
            <person name="Durkin C."/>
            <person name="Falciatore A."/>
            <person name="Fournet J."/>
            <person name="Haruta M."/>
            <person name="Huysman M.J."/>
            <person name="Jenkins B.D."/>
            <person name="Jiroutova K."/>
            <person name="Jorgensen R.E."/>
            <person name="Joubert Y."/>
            <person name="Kaplan A."/>
            <person name="Kroger N."/>
            <person name="Kroth P.G."/>
            <person name="La Roche J."/>
            <person name="Lindquist E."/>
            <person name="Lommer M."/>
            <person name="Martin-Jezequel V."/>
            <person name="Lopez P.J."/>
            <person name="Lucas S."/>
            <person name="Mangogna M."/>
            <person name="McGinnis K."/>
            <person name="Medlin L.K."/>
            <person name="Montsant A."/>
            <person name="Oudot-Le Secq M.P."/>
            <person name="Napoli C."/>
            <person name="Obornik M."/>
            <person name="Parker M.S."/>
            <person name="Petit J.L."/>
            <person name="Porcel B.M."/>
            <person name="Poulsen N."/>
            <person name="Robison M."/>
            <person name="Rychlewski L."/>
            <person name="Rynearson T.A."/>
            <person name="Schmutz J."/>
            <person name="Shapiro H."/>
            <person name="Siaut M."/>
            <person name="Stanley M."/>
            <person name="Sussman M.R."/>
            <person name="Taylor A.R."/>
            <person name="Vardi A."/>
            <person name="von Dassow P."/>
            <person name="Vyverman W."/>
            <person name="Willis A."/>
            <person name="Wyrwicz L.S."/>
            <person name="Rokhsar D.S."/>
            <person name="Weissenbach J."/>
            <person name="Armbrust E.V."/>
            <person name="Green B.R."/>
            <person name="Van de Peer Y."/>
            <person name="Grigoriev I.V."/>
        </authorList>
    </citation>
    <scope>NUCLEOTIDE SEQUENCE [LARGE SCALE GENOMIC DNA]</scope>
    <source>
        <strain evidence="7 8">CCMP1335</strain>
    </source>
</reference>
<evidence type="ECO:0000256" key="1">
    <source>
        <dbReference type="ARBA" id="ARBA00009431"/>
    </source>
</evidence>
<dbReference type="HOGENOM" id="CLU_008523_11_3_1"/>
<dbReference type="InterPro" id="IPR001563">
    <property type="entry name" value="Peptidase_S10"/>
</dbReference>
<evidence type="ECO:0000313" key="7">
    <source>
        <dbReference type="EMBL" id="EED95935.1"/>
    </source>
</evidence>
<keyword evidence="8" id="KW-1185">Reference proteome</keyword>
<dbReference type="AlphaFoldDB" id="B8BRC2"/>
<evidence type="ECO:0000256" key="3">
    <source>
        <dbReference type="ARBA" id="ARBA00022670"/>
    </source>
</evidence>
<dbReference type="FunFam" id="3.40.50.1820:FF:000662">
    <property type="entry name" value="Carboxypeptidase"/>
    <property type="match status" value="1"/>
</dbReference>
<dbReference type="Proteomes" id="UP000001449">
    <property type="component" value="Chromosome 1"/>
</dbReference>
<dbReference type="InParanoid" id="B8BRC2"/>
<keyword evidence="2 7" id="KW-0121">Carboxypeptidase</keyword>
<dbReference type="PaxDb" id="35128-Thaps261024"/>
<dbReference type="GO" id="GO:0004185">
    <property type="term" value="F:serine-type carboxypeptidase activity"/>
    <property type="evidence" value="ECO:0000318"/>
    <property type="project" value="GO_Central"/>
</dbReference>
<name>B8BRC2_THAPS</name>
<comment type="similarity">
    <text evidence="1">Belongs to the peptidase S10 family.</text>
</comment>
<dbReference type="Gene3D" id="3.40.50.1820">
    <property type="entry name" value="alpha/beta hydrolase"/>
    <property type="match status" value="1"/>
</dbReference>
<dbReference type="OMA" id="EMADQFV"/>